<keyword evidence="4" id="KW-0997">Cell inner membrane</keyword>
<evidence type="ECO:0000256" key="2">
    <source>
        <dbReference type="ARBA" id="ARBA00010423"/>
    </source>
</evidence>
<feature type="coiled-coil region" evidence="8">
    <location>
        <begin position="1"/>
        <end position="61"/>
    </location>
</feature>
<dbReference type="PANTHER" id="PTHR35893:SF3">
    <property type="entry name" value="INNER MEMBRANE PROTEIN"/>
    <property type="match status" value="1"/>
</dbReference>
<keyword evidence="3" id="KW-1003">Cell membrane</keyword>
<evidence type="ECO:0000259" key="10">
    <source>
        <dbReference type="Pfam" id="PF05957"/>
    </source>
</evidence>
<evidence type="ECO:0000256" key="1">
    <source>
        <dbReference type="ARBA" id="ARBA00004377"/>
    </source>
</evidence>
<dbReference type="InterPro" id="IPR010279">
    <property type="entry name" value="YqjD/ElaB"/>
</dbReference>
<dbReference type="HOGENOM" id="CLU_132623_0_1_4"/>
<evidence type="ECO:0000256" key="7">
    <source>
        <dbReference type="ARBA" id="ARBA00023136"/>
    </source>
</evidence>
<sequence length="102" mass="11454">MSKYERQKEDLMKEVRSVLGELESLYETAKDDGSQEARALKEKVQSSLGRAKNQLLNLESQATERVKETARQTDALIHEQPYYAMGIATLAGVVIGALLTRR</sequence>
<keyword evidence="5 9" id="KW-0812">Transmembrane</keyword>
<dbReference type="Proteomes" id="UP000003019">
    <property type="component" value="Unassembled WGS sequence"/>
</dbReference>
<dbReference type="PATRIC" id="fig|1032488.3.peg.121"/>
<evidence type="ECO:0000313" key="12">
    <source>
        <dbReference type="EMBL" id="EGY53680.1"/>
    </source>
</evidence>
<evidence type="ECO:0000256" key="9">
    <source>
        <dbReference type="SAM" id="Phobius"/>
    </source>
</evidence>
<dbReference type="AlphaFoldDB" id="G4CEU5"/>
<evidence type="ECO:0000256" key="8">
    <source>
        <dbReference type="SAM" id="Coils"/>
    </source>
</evidence>
<evidence type="ECO:0000313" key="13">
    <source>
        <dbReference type="Proteomes" id="UP000003019"/>
    </source>
</evidence>
<name>G4CEU5_9NEIS</name>
<comment type="subcellular location">
    <subcellularLocation>
        <location evidence="1">Cell inner membrane</location>
        <topology evidence="1">Single-pass membrane protein</topology>
    </subcellularLocation>
</comment>
<keyword evidence="7 9" id="KW-0472">Membrane</keyword>
<accession>G4CEU5</accession>
<dbReference type="PANTHER" id="PTHR35893">
    <property type="entry name" value="INNER MEMBRANE PROTEIN-RELATED"/>
    <property type="match status" value="1"/>
</dbReference>
<evidence type="ECO:0000256" key="6">
    <source>
        <dbReference type="ARBA" id="ARBA00022989"/>
    </source>
</evidence>
<evidence type="ECO:0000256" key="3">
    <source>
        <dbReference type="ARBA" id="ARBA00022475"/>
    </source>
</evidence>
<evidence type="ECO:0000259" key="11">
    <source>
        <dbReference type="Pfam" id="PF19029"/>
    </source>
</evidence>
<dbReference type="GO" id="GO:0043022">
    <property type="term" value="F:ribosome binding"/>
    <property type="evidence" value="ECO:0007669"/>
    <property type="project" value="InterPro"/>
</dbReference>
<dbReference type="Pfam" id="PF19029">
    <property type="entry name" value="DUF883_C"/>
    <property type="match status" value="1"/>
</dbReference>
<dbReference type="GO" id="GO:0005886">
    <property type="term" value="C:plasma membrane"/>
    <property type="evidence" value="ECO:0007669"/>
    <property type="project" value="UniProtKB-SubCell"/>
</dbReference>
<proteinExistence type="inferred from homology"/>
<keyword evidence="13" id="KW-1185">Reference proteome</keyword>
<dbReference type="RefSeq" id="WP_009117828.1">
    <property type="nucleotide sequence ID" value="NZ_JH164926.1"/>
</dbReference>
<dbReference type="InterPro" id="IPR043604">
    <property type="entry name" value="DUF883_N"/>
</dbReference>
<dbReference type="STRING" id="1032488.HMPREF9371_0134"/>
<feature type="transmembrane region" description="Helical" evidence="9">
    <location>
        <begin position="82"/>
        <end position="100"/>
    </location>
</feature>
<comment type="caution">
    <text evidence="12">The sequence shown here is derived from an EMBL/GenBank/DDBJ whole genome shotgun (WGS) entry which is preliminary data.</text>
</comment>
<protein>
    <submittedName>
        <fullName evidence="12">Transmembrane protein</fullName>
    </submittedName>
</protein>
<dbReference type="OrthoDB" id="8613351at2"/>
<dbReference type="Pfam" id="PF05957">
    <property type="entry name" value="DUF883"/>
    <property type="match status" value="1"/>
</dbReference>
<comment type="similarity">
    <text evidence="2">Belongs to the ElaB/YgaM/YqjD family.</text>
</comment>
<dbReference type="EMBL" id="AGAY01000004">
    <property type="protein sequence ID" value="EGY53680.1"/>
    <property type="molecule type" value="Genomic_DNA"/>
</dbReference>
<gene>
    <name evidence="12" type="primary">elaB</name>
    <name evidence="12" type="ORF">HMPREF9371_0134</name>
</gene>
<evidence type="ECO:0000256" key="5">
    <source>
        <dbReference type="ARBA" id="ARBA00022692"/>
    </source>
</evidence>
<reference evidence="12 13" key="1">
    <citation type="submission" date="2011-05" db="EMBL/GenBank/DDBJ databases">
        <authorList>
            <person name="Muzny D."/>
            <person name="Qin X."/>
            <person name="Deng J."/>
            <person name="Jiang H."/>
            <person name="Liu Y."/>
            <person name="Qu J."/>
            <person name="Song X.-Z."/>
            <person name="Zhang L."/>
            <person name="Thornton R."/>
            <person name="Coyle M."/>
            <person name="Francisco L."/>
            <person name="Jackson L."/>
            <person name="Javaid M."/>
            <person name="Korchina V."/>
            <person name="Kovar C."/>
            <person name="Mata R."/>
            <person name="Mathew T."/>
            <person name="Ngo R."/>
            <person name="Nguyen L."/>
            <person name="Nguyen N."/>
            <person name="Okwuonu G."/>
            <person name="Ongeri F."/>
            <person name="Pham C."/>
            <person name="Simmons D."/>
            <person name="Wilczek-Boney K."/>
            <person name="Hale W."/>
            <person name="Jakkamsetti A."/>
            <person name="Pham P."/>
            <person name="Ruth R."/>
            <person name="San Lucas F."/>
            <person name="Warren J."/>
            <person name="Zhang J."/>
            <person name="Zhao Z."/>
            <person name="Zhou C."/>
            <person name="Zhu D."/>
            <person name="Lee S."/>
            <person name="Bess C."/>
            <person name="Blankenburg K."/>
            <person name="Forbes L."/>
            <person name="Fu Q."/>
            <person name="Gubbala S."/>
            <person name="Hirani K."/>
            <person name="Jayaseelan J.C."/>
            <person name="Lara F."/>
            <person name="Munidasa M."/>
            <person name="Palculict T."/>
            <person name="Patil S."/>
            <person name="Pu L.-L."/>
            <person name="Saada N."/>
            <person name="Tang L."/>
            <person name="Weissenberger G."/>
            <person name="Zhu Y."/>
            <person name="Hemphill L."/>
            <person name="Shang Y."/>
            <person name="Youmans B."/>
            <person name="Ayvaz T."/>
            <person name="Ross M."/>
            <person name="Santibanez J."/>
            <person name="Aqrawi P."/>
            <person name="Gross S."/>
            <person name="Joshi V."/>
            <person name="Fowler G."/>
            <person name="Nazareth L."/>
            <person name="Reid J."/>
            <person name="Worley K."/>
            <person name="Petrosino J."/>
            <person name="Highlander S."/>
            <person name="Gibbs R."/>
        </authorList>
    </citation>
    <scope>NUCLEOTIDE SEQUENCE [LARGE SCALE GENOMIC DNA]</scope>
    <source>
        <strain evidence="12 13">871</strain>
    </source>
</reference>
<dbReference type="InterPro" id="IPR043605">
    <property type="entry name" value="DUF883_C"/>
</dbReference>
<evidence type="ECO:0000256" key="4">
    <source>
        <dbReference type="ARBA" id="ARBA00022519"/>
    </source>
</evidence>
<feature type="domain" description="DUF883" evidence="11">
    <location>
        <begin position="73"/>
        <end position="102"/>
    </location>
</feature>
<keyword evidence="8" id="KW-0175">Coiled coil</keyword>
<keyword evidence="6 9" id="KW-1133">Transmembrane helix</keyword>
<organism evidence="12 13">
    <name type="scientific">Neisseria shayeganii 871</name>
    <dbReference type="NCBI Taxonomy" id="1032488"/>
    <lineage>
        <taxon>Bacteria</taxon>
        <taxon>Pseudomonadati</taxon>
        <taxon>Pseudomonadota</taxon>
        <taxon>Betaproteobacteria</taxon>
        <taxon>Neisseriales</taxon>
        <taxon>Neisseriaceae</taxon>
        <taxon>Neisseria</taxon>
    </lineage>
</organism>
<feature type="domain" description="DUF883" evidence="10">
    <location>
        <begin position="9"/>
        <end position="55"/>
    </location>
</feature>